<name>A0A0K0EEU3_STRER</name>
<dbReference type="CDD" id="cd19177">
    <property type="entry name" value="SET_SETD4"/>
    <property type="match status" value="1"/>
</dbReference>
<dbReference type="InterPro" id="IPR044429">
    <property type="entry name" value="SETD4_SET"/>
</dbReference>
<dbReference type="InterPro" id="IPR046341">
    <property type="entry name" value="SET_dom_sf"/>
</dbReference>
<dbReference type="SUPFAM" id="SSF82199">
    <property type="entry name" value="SET domain"/>
    <property type="match status" value="1"/>
</dbReference>
<proteinExistence type="predicted"/>
<dbReference type="Pfam" id="PF00856">
    <property type="entry name" value="SET"/>
    <property type="match status" value="1"/>
</dbReference>
<dbReference type="STRING" id="6248.A0A0K0EEU3"/>
<evidence type="ECO:0000313" key="2">
    <source>
        <dbReference type="WBParaSite" id="SSTP_0000800600.1"/>
    </source>
</evidence>
<accession>A0A0K0EEU3</accession>
<evidence type="ECO:0000259" key="1">
    <source>
        <dbReference type="PROSITE" id="PS50280"/>
    </source>
</evidence>
<protein>
    <submittedName>
        <fullName evidence="2">SET domain-containing protein</fullName>
    </submittedName>
</protein>
<dbReference type="GO" id="GO:0016279">
    <property type="term" value="F:protein-lysine N-methyltransferase activity"/>
    <property type="evidence" value="ECO:0007669"/>
    <property type="project" value="InterPro"/>
</dbReference>
<dbReference type="InterPro" id="IPR050600">
    <property type="entry name" value="SETD3_SETD6_MTase"/>
</dbReference>
<reference evidence="2" key="1">
    <citation type="submission" date="2015-08" db="UniProtKB">
        <authorList>
            <consortium name="WormBaseParasite"/>
        </authorList>
    </citation>
    <scope>IDENTIFICATION</scope>
</reference>
<dbReference type="InterPro" id="IPR001214">
    <property type="entry name" value="SET_dom"/>
</dbReference>
<dbReference type="PROSITE" id="PS50280">
    <property type="entry name" value="SET"/>
    <property type="match status" value="1"/>
</dbReference>
<dbReference type="Gene3D" id="3.90.1410.10">
    <property type="entry name" value="set domain protein methyltransferase, domain 1"/>
    <property type="match status" value="1"/>
</dbReference>
<organism evidence="2">
    <name type="scientific">Strongyloides stercoralis</name>
    <name type="common">Threadworm</name>
    <dbReference type="NCBI Taxonomy" id="6248"/>
    <lineage>
        <taxon>Eukaryota</taxon>
        <taxon>Metazoa</taxon>
        <taxon>Ecdysozoa</taxon>
        <taxon>Nematoda</taxon>
        <taxon>Chromadorea</taxon>
        <taxon>Rhabditida</taxon>
        <taxon>Tylenchina</taxon>
        <taxon>Panagrolaimomorpha</taxon>
        <taxon>Strongyloidoidea</taxon>
        <taxon>Strongyloididae</taxon>
        <taxon>Strongyloides</taxon>
    </lineage>
</organism>
<feature type="domain" description="SET" evidence="1">
    <location>
        <begin position="19"/>
        <end position="240"/>
    </location>
</feature>
<dbReference type="PANTHER" id="PTHR13271">
    <property type="entry name" value="UNCHARACTERIZED PUTATIVE METHYLTRANSFERASE"/>
    <property type="match status" value="1"/>
</dbReference>
<dbReference type="AlphaFoldDB" id="A0A0K0EEU3"/>
<dbReference type="PANTHER" id="PTHR13271:SF151">
    <property type="entry name" value="SET DOMAIN-CONTAINING PROTEIN 4"/>
    <property type="match status" value="1"/>
</dbReference>
<sequence>MDCYQQNLIENFKKWLISNGVKFGDYELRYDGEDIGYSIYTKRCFKEGEIIIDIPDSLLITAGKVAGMRIYNDICMKHKLKPLHLLVLFFAIESQRTNSKFKPYFDILPKTFNTPIIKNFNLNPEFLPTNTRELWLSQQKEWKEIEEKLSEINECEKMDRDNLIWAWQLVNTRCIYVENKEHELLDNCDGDTIAVIPLVDMLNHSCYPNTVANHYSRVSKYCITATRSIPEDKQVYVCYGGHDNGRLWIEYGFTLPNNIHNKVKINHNLLFVLLDKLKIKVSSGQKKAILDANYPFTLFASDIEPTYSMRANIRLCLLEPKLLINWRKSLNNIDDNEAEGYINKEDEILKKILRLLVNLFLSKGEKVSDDLKWLWVENIKIIEQFLINWENKKNNTDSDLKLNSSKEDDDLIYKNIEKTTLKA</sequence>
<dbReference type="WBParaSite" id="SSTP_0000800600.1">
    <property type="protein sequence ID" value="SSTP_0000800600.1"/>
    <property type="gene ID" value="SSTP_0000800600"/>
</dbReference>